<dbReference type="GO" id="GO:0016787">
    <property type="term" value="F:hydrolase activity"/>
    <property type="evidence" value="ECO:0007669"/>
    <property type="project" value="UniProtKB-KW"/>
</dbReference>
<dbReference type="Gene3D" id="3.40.50.1820">
    <property type="entry name" value="alpha/beta hydrolase"/>
    <property type="match status" value="1"/>
</dbReference>
<reference evidence="3" key="1">
    <citation type="submission" date="2014-06" db="EMBL/GenBank/DDBJ databases">
        <title>Key roles for freshwater Actinobacteria revealed by deep metagenomic sequencing.</title>
        <authorList>
            <person name="Ghai R."/>
            <person name="Mizuno C.M."/>
            <person name="Picazo A."/>
            <person name="Camacho A."/>
            <person name="Rodriguez-Valera F."/>
        </authorList>
    </citation>
    <scope>NUCLEOTIDE SEQUENCE</scope>
</reference>
<evidence type="ECO:0000313" key="3">
    <source>
        <dbReference type="EMBL" id="KGA17303.1"/>
    </source>
</evidence>
<keyword evidence="1" id="KW-0378">Hydrolase</keyword>
<dbReference type="AlphaFoldDB" id="A0A094SG82"/>
<name>A0A094SG82_9ZZZZ</name>
<gene>
    <name evidence="3" type="ORF">GM51_10700</name>
</gene>
<dbReference type="EMBL" id="JNSL01000064">
    <property type="protein sequence ID" value="KGA17303.1"/>
    <property type="molecule type" value="Genomic_DNA"/>
</dbReference>
<dbReference type="Pfam" id="PF07859">
    <property type="entry name" value="Abhydrolase_3"/>
    <property type="match status" value="1"/>
</dbReference>
<dbReference type="PANTHER" id="PTHR48081">
    <property type="entry name" value="AB HYDROLASE SUPERFAMILY PROTEIN C4A8.06C"/>
    <property type="match status" value="1"/>
</dbReference>
<dbReference type="PANTHER" id="PTHR48081:SF33">
    <property type="entry name" value="KYNURENINE FORMAMIDASE"/>
    <property type="match status" value="1"/>
</dbReference>
<evidence type="ECO:0000259" key="2">
    <source>
        <dbReference type="Pfam" id="PF07859"/>
    </source>
</evidence>
<sequence length="262" mass="28691">MSIPFNWQSATDAEVDHEYSPSRHALRPLDEYLAEYHELSSPHDARALRQPHRPLLIYIHGGYWQRLSAADSLFNAVDAIAEGISLHAVEYTLAPYATVPDIIEECITDVEKTIAELQPIHVVLAGCSAGAHLAAMCAREYAIASKLSGVVLLSGIYDLRPLVVTETNDPLHLTPESAAAISPQLLAPTHGLSQALCAVGESESSEFIRQNAEYADHLQISGTTTETMVVTNRDHFNLPYDLLRRGTLVGDWTLAQLLKEAS</sequence>
<dbReference type="InterPro" id="IPR013094">
    <property type="entry name" value="AB_hydrolase_3"/>
</dbReference>
<organism evidence="3">
    <name type="scientific">freshwater metagenome</name>
    <dbReference type="NCBI Taxonomy" id="449393"/>
    <lineage>
        <taxon>unclassified sequences</taxon>
        <taxon>metagenomes</taxon>
        <taxon>ecological metagenomes</taxon>
    </lineage>
</organism>
<dbReference type="SUPFAM" id="SSF53474">
    <property type="entry name" value="alpha/beta-Hydrolases"/>
    <property type="match status" value="1"/>
</dbReference>
<proteinExistence type="predicted"/>
<protein>
    <recommendedName>
        <fullName evidence="2">Alpha/beta hydrolase fold-3 domain-containing protein</fullName>
    </recommendedName>
</protein>
<dbReference type="InterPro" id="IPR029058">
    <property type="entry name" value="AB_hydrolase_fold"/>
</dbReference>
<comment type="caution">
    <text evidence="3">The sequence shown here is derived from an EMBL/GenBank/DDBJ whole genome shotgun (WGS) entry which is preliminary data.</text>
</comment>
<feature type="domain" description="Alpha/beta hydrolase fold-3" evidence="2">
    <location>
        <begin position="56"/>
        <end position="199"/>
    </location>
</feature>
<evidence type="ECO:0000256" key="1">
    <source>
        <dbReference type="ARBA" id="ARBA00022801"/>
    </source>
</evidence>
<accession>A0A094SG82</accession>
<dbReference type="InterPro" id="IPR050300">
    <property type="entry name" value="GDXG_lipolytic_enzyme"/>
</dbReference>